<dbReference type="EnsemblPlants" id="LPERR01G33930.1">
    <property type="protein sequence ID" value="LPERR01G33930.1"/>
    <property type="gene ID" value="LPERR01G33930"/>
</dbReference>
<dbReference type="GO" id="GO:0005905">
    <property type="term" value="C:clathrin-coated pit"/>
    <property type="evidence" value="ECO:0007669"/>
    <property type="project" value="UniProtKB-SubCell"/>
</dbReference>
<evidence type="ECO:0000256" key="4">
    <source>
        <dbReference type="ARBA" id="ARBA00022583"/>
    </source>
</evidence>
<dbReference type="InterPro" id="IPR011417">
    <property type="entry name" value="ANTH_dom"/>
</dbReference>
<dbReference type="GO" id="GO:0072583">
    <property type="term" value="P:clathrin-dependent endocytosis"/>
    <property type="evidence" value="ECO:0007669"/>
    <property type="project" value="InterPro"/>
</dbReference>
<evidence type="ECO:0000256" key="8">
    <source>
        <dbReference type="ARBA" id="ARBA00023329"/>
    </source>
</evidence>
<evidence type="ECO:0000256" key="1">
    <source>
        <dbReference type="ARBA" id="ARBA00004132"/>
    </source>
</evidence>
<evidence type="ECO:0000256" key="5">
    <source>
        <dbReference type="ARBA" id="ARBA00023034"/>
    </source>
</evidence>
<name>A0A0D9V8L3_9ORYZ</name>
<dbReference type="InterPro" id="IPR048050">
    <property type="entry name" value="ANTH_N_plant"/>
</dbReference>
<dbReference type="FunFam" id="1.20.58.150:FF:000005">
    <property type="entry name" value="putative clathrin assembly protein At2g25430"/>
    <property type="match status" value="1"/>
</dbReference>
<keyword evidence="4" id="KW-0254">Endocytosis</keyword>
<dbReference type="PANTHER" id="PTHR22951">
    <property type="entry name" value="CLATHRIN ASSEMBLY PROTEIN"/>
    <property type="match status" value="1"/>
</dbReference>
<dbReference type="SMART" id="SM00273">
    <property type="entry name" value="ENTH"/>
    <property type="match status" value="1"/>
</dbReference>
<dbReference type="GO" id="GO:0032050">
    <property type="term" value="F:clathrin heavy chain binding"/>
    <property type="evidence" value="ECO:0007669"/>
    <property type="project" value="TreeGrafter"/>
</dbReference>
<evidence type="ECO:0000313" key="11">
    <source>
        <dbReference type="Proteomes" id="UP000032180"/>
    </source>
</evidence>
<evidence type="ECO:0000313" key="10">
    <source>
        <dbReference type="EnsemblPlants" id="LPERR01G33930.1"/>
    </source>
</evidence>
<dbReference type="GO" id="GO:0005794">
    <property type="term" value="C:Golgi apparatus"/>
    <property type="evidence" value="ECO:0007669"/>
    <property type="project" value="UniProtKB-SubCell"/>
</dbReference>
<dbReference type="HOGENOM" id="CLU_014098_3_0_1"/>
<dbReference type="Gene3D" id="1.20.58.150">
    <property type="entry name" value="ANTH domain"/>
    <property type="match status" value="1"/>
</dbReference>
<keyword evidence="7" id="KW-0168">Coated pit</keyword>
<dbReference type="GO" id="GO:0006900">
    <property type="term" value="P:vesicle budding from membrane"/>
    <property type="evidence" value="ECO:0007669"/>
    <property type="project" value="TreeGrafter"/>
</dbReference>
<dbReference type="Proteomes" id="UP000032180">
    <property type="component" value="Chromosome 1"/>
</dbReference>
<dbReference type="GO" id="GO:0030136">
    <property type="term" value="C:clathrin-coated vesicle"/>
    <property type="evidence" value="ECO:0007669"/>
    <property type="project" value="UniProtKB-SubCell"/>
</dbReference>
<evidence type="ECO:0000256" key="7">
    <source>
        <dbReference type="ARBA" id="ARBA00023176"/>
    </source>
</evidence>
<accession>A0A0D9V8L3</accession>
<dbReference type="AlphaFoldDB" id="A0A0D9V8L3"/>
<dbReference type="GO" id="GO:0048268">
    <property type="term" value="P:clathrin coat assembly"/>
    <property type="evidence" value="ECO:0007669"/>
    <property type="project" value="InterPro"/>
</dbReference>
<sequence length="531" mass="58894">MAPSKLRAALGAVKDKTSVGLARVGAADEVAADLAVAIVKATAHGEIAPADERHVQEILTLTCYSRARVSACVAAVSRRLGRTRAWAVAVKSLALVHRLFADGDPAFEHEVFLATTRRGGRRMLDDVSHRFPHHRPARPSWDFHAFVRAFASYLDDRLKHRMKGASHGRWCIDRARRDGFPGTDERYDIGEAVPEIWALVPREAPEATTTTEEVIAKAQHLKHILDRFVTCRPTGKARTNTVVAAALQRLVKESAWMYRELTETMSVLVDRFAELETAGCVRVHSIFTSVAKVFDELDEFYSWCRAAAICRPSEIPEVEHVTQRKLDLMDEFIRDRHASASRWWTPAPSSTHAPIAINGCDAGTRHATRRLPAPEMEEESNAETAGALVVVDDHMADFLNLGDETLTTMALSAEEQERNLALSLFGSDPATKWEVFDDDEPSDDWETALVQSASKFAAQSATVLALPQPPPTGVAAGEVADPFAASLGVPPPTYVQMTDMQMGQRLLVNEQMMWQQFERQQKPTWGYSTQF</sequence>
<reference evidence="10" key="3">
    <citation type="submission" date="2015-04" db="UniProtKB">
        <authorList>
            <consortium name="EnsemblPlants"/>
        </authorList>
    </citation>
    <scope>IDENTIFICATION</scope>
</reference>
<dbReference type="CDD" id="cd16987">
    <property type="entry name" value="ANTH_N_AP180_plant"/>
    <property type="match status" value="1"/>
</dbReference>
<dbReference type="Pfam" id="PF07651">
    <property type="entry name" value="ANTH"/>
    <property type="match status" value="1"/>
</dbReference>
<dbReference type="PROSITE" id="PS50942">
    <property type="entry name" value="ENTH"/>
    <property type="match status" value="1"/>
</dbReference>
<dbReference type="InterPro" id="IPR045192">
    <property type="entry name" value="AP180-like"/>
</dbReference>
<comment type="subcellular location">
    <subcellularLocation>
        <location evidence="1">Cytoplasmic vesicle</location>
        <location evidence="1">Clathrin-coated vesicle</location>
    </subcellularLocation>
    <subcellularLocation>
        <location evidence="2">Golgi apparatus</location>
    </subcellularLocation>
    <subcellularLocation>
        <location evidence="3">Membrane</location>
        <location evidence="3">Clathrin-coated pit</location>
    </subcellularLocation>
</comment>
<dbReference type="InterPro" id="IPR008942">
    <property type="entry name" value="ENTH_VHS"/>
</dbReference>
<evidence type="ECO:0000256" key="2">
    <source>
        <dbReference type="ARBA" id="ARBA00004555"/>
    </source>
</evidence>
<dbReference type="SUPFAM" id="SSF89009">
    <property type="entry name" value="GAT-like domain"/>
    <property type="match status" value="1"/>
</dbReference>
<evidence type="ECO:0000259" key="9">
    <source>
        <dbReference type="PROSITE" id="PS50942"/>
    </source>
</evidence>
<feature type="domain" description="ENTH" evidence="9">
    <location>
        <begin position="26"/>
        <end position="168"/>
    </location>
</feature>
<dbReference type="InterPro" id="IPR014712">
    <property type="entry name" value="ANTH_dom_sf"/>
</dbReference>
<dbReference type="InterPro" id="IPR013809">
    <property type="entry name" value="ENTH"/>
</dbReference>
<dbReference type="Gene3D" id="1.25.40.90">
    <property type="match status" value="1"/>
</dbReference>
<evidence type="ECO:0000256" key="3">
    <source>
        <dbReference type="ARBA" id="ARBA00004600"/>
    </source>
</evidence>
<keyword evidence="5" id="KW-0333">Golgi apparatus</keyword>
<keyword evidence="11" id="KW-1185">Reference proteome</keyword>
<dbReference type="GO" id="GO:0000149">
    <property type="term" value="F:SNARE binding"/>
    <property type="evidence" value="ECO:0007669"/>
    <property type="project" value="TreeGrafter"/>
</dbReference>
<proteinExistence type="predicted"/>
<dbReference type="GO" id="GO:0005546">
    <property type="term" value="F:phosphatidylinositol-4,5-bisphosphate binding"/>
    <property type="evidence" value="ECO:0007669"/>
    <property type="project" value="TreeGrafter"/>
</dbReference>
<keyword evidence="8" id="KW-0968">Cytoplasmic vesicle</keyword>
<reference evidence="10 11" key="1">
    <citation type="submission" date="2012-08" db="EMBL/GenBank/DDBJ databases">
        <title>Oryza genome evolution.</title>
        <authorList>
            <person name="Wing R.A."/>
        </authorList>
    </citation>
    <scope>NUCLEOTIDE SEQUENCE</scope>
</reference>
<protein>
    <recommendedName>
        <fullName evidence="9">ENTH domain-containing protein</fullName>
    </recommendedName>
</protein>
<dbReference type="STRING" id="77586.A0A0D9V8L3"/>
<organism evidence="10 11">
    <name type="scientific">Leersia perrieri</name>
    <dbReference type="NCBI Taxonomy" id="77586"/>
    <lineage>
        <taxon>Eukaryota</taxon>
        <taxon>Viridiplantae</taxon>
        <taxon>Streptophyta</taxon>
        <taxon>Embryophyta</taxon>
        <taxon>Tracheophyta</taxon>
        <taxon>Spermatophyta</taxon>
        <taxon>Magnoliopsida</taxon>
        <taxon>Liliopsida</taxon>
        <taxon>Poales</taxon>
        <taxon>Poaceae</taxon>
        <taxon>BOP clade</taxon>
        <taxon>Oryzoideae</taxon>
        <taxon>Oryzeae</taxon>
        <taxon>Oryzinae</taxon>
        <taxon>Leersia</taxon>
    </lineage>
</organism>
<dbReference type="SUPFAM" id="SSF48464">
    <property type="entry name" value="ENTH/VHS domain"/>
    <property type="match status" value="1"/>
</dbReference>
<keyword evidence="6" id="KW-0472">Membrane</keyword>
<dbReference type="PANTHER" id="PTHR22951:SF30">
    <property type="entry name" value="OS01G0881100 PROTEIN"/>
    <property type="match status" value="1"/>
</dbReference>
<dbReference type="eggNOG" id="KOG0251">
    <property type="taxonomic scope" value="Eukaryota"/>
</dbReference>
<dbReference type="Gramene" id="LPERR01G33930.1">
    <property type="protein sequence ID" value="LPERR01G33930.1"/>
    <property type="gene ID" value="LPERR01G33930"/>
</dbReference>
<evidence type="ECO:0000256" key="6">
    <source>
        <dbReference type="ARBA" id="ARBA00023136"/>
    </source>
</evidence>
<reference evidence="11" key="2">
    <citation type="submission" date="2013-12" db="EMBL/GenBank/DDBJ databases">
        <authorList>
            <person name="Yu Y."/>
            <person name="Lee S."/>
            <person name="de Baynast K."/>
            <person name="Wissotski M."/>
            <person name="Liu L."/>
            <person name="Talag J."/>
            <person name="Goicoechea J."/>
            <person name="Angelova A."/>
            <person name="Jetty R."/>
            <person name="Kudrna D."/>
            <person name="Golser W."/>
            <person name="Rivera L."/>
            <person name="Zhang J."/>
            <person name="Wing R."/>
        </authorList>
    </citation>
    <scope>NUCLEOTIDE SEQUENCE</scope>
</reference>
<dbReference type="GO" id="GO:0005545">
    <property type="term" value="F:1-phosphatidylinositol binding"/>
    <property type="evidence" value="ECO:0007669"/>
    <property type="project" value="InterPro"/>
</dbReference>